<proteinExistence type="predicted"/>
<evidence type="ECO:0000313" key="2">
    <source>
        <dbReference type="Proteomes" id="UP001177003"/>
    </source>
</evidence>
<name>A0AA35YF98_LACSI</name>
<dbReference type="EMBL" id="OX465078">
    <property type="protein sequence ID" value="CAI9272873.1"/>
    <property type="molecule type" value="Genomic_DNA"/>
</dbReference>
<reference evidence="1" key="1">
    <citation type="submission" date="2023-04" db="EMBL/GenBank/DDBJ databases">
        <authorList>
            <person name="Vijverberg K."/>
            <person name="Xiong W."/>
            <person name="Schranz E."/>
        </authorList>
    </citation>
    <scope>NUCLEOTIDE SEQUENCE</scope>
</reference>
<organism evidence="1 2">
    <name type="scientific">Lactuca saligna</name>
    <name type="common">Willowleaf lettuce</name>
    <dbReference type="NCBI Taxonomy" id="75948"/>
    <lineage>
        <taxon>Eukaryota</taxon>
        <taxon>Viridiplantae</taxon>
        <taxon>Streptophyta</taxon>
        <taxon>Embryophyta</taxon>
        <taxon>Tracheophyta</taxon>
        <taxon>Spermatophyta</taxon>
        <taxon>Magnoliopsida</taxon>
        <taxon>eudicotyledons</taxon>
        <taxon>Gunneridae</taxon>
        <taxon>Pentapetalae</taxon>
        <taxon>asterids</taxon>
        <taxon>campanulids</taxon>
        <taxon>Asterales</taxon>
        <taxon>Asteraceae</taxon>
        <taxon>Cichorioideae</taxon>
        <taxon>Cichorieae</taxon>
        <taxon>Lactucinae</taxon>
        <taxon>Lactuca</taxon>
    </lineage>
</organism>
<accession>A0AA35YF98</accession>
<dbReference type="AlphaFoldDB" id="A0AA35YF98"/>
<protein>
    <submittedName>
        <fullName evidence="1">Uncharacterized protein</fullName>
    </submittedName>
</protein>
<dbReference type="Proteomes" id="UP001177003">
    <property type="component" value="Chromosome 2"/>
</dbReference>
<keyword evidence="2" id="KW-1185">Reference proteome</keyword>
<sequence>MTKESTEVRLSPRKSIWSSGVQRGQRGRWLKQRGCALPAARCEGGSTGDIVGRWVVVAGKSQEGEHEEIEKLMQGLADLSGKEEENGSIWGSAVVLDQQDGDGLPPSGDCRYEHEIKWGSWWLKVCYASFRLTCSNFQSFFIVPRLLPKSLYLYPLFLMKSSSRNKPGKISII</sequence>
<gene>
    <name evidence="1" type="ORF">LSALG_LOCUS13054</name>
</gene>
<evidence type="ECO:0000313" key="1">
    <source>
        <dbReference type="EMBL" id="CAI9272873.1"/>
    </source>
</evidence>